<feature type="region of interest" description="Disordered" evidence="1">
    <location>
        <begin position="19"/>
        <end position="40"/>
    </location>
</feature>
<dbReference type="AlphaFoldDB" id="A0ABD1ILB3"/>
<sequence>MPTFTAISFDRLIEPGAAKSMVQASNSPDSKLERRRSTSNTIEIRAMDAPRSMVERGYGIPPNPKFERRFNVKLDRGVNVPPNPKLERGVSIPPKTKLEGGIGGYPNTRLERGVSVPPNTKLERGVAITSHAPTTTVVDKEQHWTQISPALYATPESTPLPDSPSSFPPSPYIINHKRRGPRLMRSFSEYDVATWKSESNEIKLEENESRAEKGVPGAFKDDISVPTVVMDPTTDDNASPSGTGVAKENILTGVFNGKHGSVNSPLGQNGVPKSINFNMQKDDVIGSPVDSQDSVSLKSIGENEVNGVSEWSSLSKSIPVTEFYDAWEELSSESAHQVPLPNIETELREMKLTLIMEIEKRKQAEENLNILLSQWQGICEQLSLLGLNLPADPAALGDGEEPSDPAAEVCQQVYLARFVSNSIGRGIAKAEVRMEMEAQIELKNTEIARLWDRLHYFEAVNQEMSHRNQEVVETARRLRHRRKRRRRWIWGSISATLMLGSGILLYSFLHSGKGSSSQSSAQASEANCVPNK</sequence>
<dbReference type="EMBL" id="JBEAFC010000001">
    <property type="protein sequence ID" value="KAL1569488.1"/>
    <property type="molecule type" value="Genomic_DNA"/>
</dbReference>
<reference evidence="3 4" key="1">
    <citation type="submission" date="2024-06" db="EMBL/GenBank/DDBJ databases">
        <title>A chromosome level genome sequence of Diviner's sage (Salvia divinorum).</title>
        <authorList>
            <person name="Ford S.A."/>
            <person name="Ro D.-K."/>
            <person name="Ness R.W."/>
            <person name="Phillips M.A."/>
        </authorList>
    </citation>
    <scope>NUCLEOTIDE SEQUENCE [LARGE SCALE GENOMIC DNA]</scope>
    <source>
        <strain evidence="3">SAF-2024a</strain>
        <tissue evidence="3">Leaf</tissue>
    </source>
</reference>
<keyword evidence="4" id="KW-1185">Reference proteome</keyword>
<evidence type="ECO:0000313" key="4">
    <source>
        <dbReference type="Proteomes" id="UP001567538"/>
    </source>
</evidence>
<evidence type="ECO:0000313" key="3">
    <source>
        <dbReference type="EMBL" id="KAL1569488.1"/>
    </source>
</evidence>
<dbReference type="Proteomes" id="UP001567538">
    <property type="component" value="Unassembled WGS sequence"/>
</dbReference>
<organism evidence="3 4">
    <name type="scientific">Salvia divinorum</name>
    <name type="common">Maria pastora</name>
    <name type="synonym">Diviner's sage</name>
    <dbReference type="NCBI Taxonomy" id="28513"/>
    <lineage>
        <taxon>Eukaryota</taxon>
        <taxon>Viridiplantae</taxon>
        <taxon>Streptophyta</taxon>
        <taxon>Embryophyta</taxon>
        <taxon>Tracheophyta</taxon>
        <taxon>Spermatophyta</taxon>
        <taxon>Magnoliopsida</taxon>
        <taxon>eudicotyledons</taxon>
        <taxon>Gunneridae</taxon>
        <taxon>Pentapetalae</taxon>
        <taxon>asterids</taxon>
        <taxon>lamiids</taxon>
        <taxon>Lamiales</taxon>
        <taxon>Lamiaceae</taxon>
        <taxon>Nepetoideae</taxon>
        <taxon>Mentheae</taxon>
        <taxon>Salviinae</taxon>
        <taxon>Salvia</taxon>
        <taxon>Salvia subgen. Calosphace</taxon>
    </lineage>
</organism>
<evidence type="ECO:0000256" key="2">
    <source>
        <dbReference type="SAM" id="Phobius"/>
    </source>
</evidence>
<feature type="transmembrane region" description="Helical" evidence="2">
    <location>
        <begin position="488"/>
        <end position="509"/>
    </location>
</feature>
<dbReference type="PANTHER" id="PTHR35490:SF2">
    <property type="entry name" value="BACTERIOPHAGE N4 ADSORPTION B PROTEIN"/>
    <property type="match status" value="1"/>
</dbReference>
<name>A0ABD1ILB3_SALDI</name>
<evidence type="ECO:0008006" key="5">
    <source>
        <dbReference type="Google" id="ProtNLM"/>
    </source>
</evidence>
<gene>
    <name evidence="3" type="ORF">AAHA92_00962</name>
</gene>
<evidence type="ECO:0000256" key="1">
    <source>
        <dbReference type="SAM" id="MobiDB-lite"/>
    </source>
</evidence>
<protein>
    <recommendedName>
        <fullName evidence="5">Netrin receptor DCC</fullName>
    </recommendedName>
</protein>
<accession>A0ABD1ILB3</accession>
<comment type="caution">
    <text evidence="3">The sequence shown here is derived from an EMBL/GenBank/DDBJ whole genome shotgun (WGS) entry which is preliminary data.</text>
</comment>
<keyword evidence="2" id="KW-0812">Transmembrane</keyword>
<proteinExistence type="predicted"/>
<dbReference type="PANTHER" id="PTHR35490">
    <property type="entry name" value="BACTERIOPHAGE N4 ADSORPTION B PROTEIN"/>
    <property type="match status" value="1"/>
</dbReference>
<keyword evidence="2" id="KW-1133">Transmembrane helix</keyword>
<keyword evidence="2" id="KW-0472">Membrane</keyword>
<feature type="region of interest" description="Disordered" evidence="1">
    <location>
        <begin position="81"/>
        <end position="117"/>
    </location>
</feature>